<protein>
    <submittedName>
        <fullName evidence="2">DUF1801 domain-containing protein</fullName>
    </submittedName>
</protein>
<evidence type="ECO:0000259" key="1">
    <source>
        <dbReference type="Pfam" id="PF08818"/>
    </source>
</evidence>
<organism evidence="2 3">
    <name type="scientific">Octadecabacter dasysiphoniae</name>
    <dbReference type="NCBI Taxonomy" id="2909341"/>
    <lineage>
        <taxon>Bacteria</taxon>
        <taxon>Pseudomonadati</taxon>
        <taxon>Pseudomonadota</taxon>
        <taxon>Alphaproteobacteria</taxon>
        <taxon>Rhodobacterales</taxon>
        <taxon>Roseobacteraceae</taxon>
        <taxon>Octadecabacter</taxon>
    </lineage>
</organism>
<feature type="domain" description="YdhG-like" evidence="1">
    <location>
        <begin position="8"/>
        <end position="103"/>
    </location>
</feature>
<dbReference type="Proteomes" id="UP001200557">
    <property type="component" value="Unassembled WGS sequence"/>
</dbReference>
<sequence length="106" mass="11136">MDETVKSELIDAVISIARSVREDVHLGEKYGGTVFMMDPDAPGSFVGGVFASKAHVSVEFSNGADFSDPNGVLDGKGKARRHVKLHGLGDVDDKDVAGFLAQAFGA</sequence>
<evidence type="ECO:0000313" key="3">
    <source>
        <dbReference type="Proteomes" id="UP001200557"/>
    </source>
</evidence>
<dbReference type="SUPFAM" id="SSF159888">
    <property type="entry name" value="YdhG-like"/>
    <property type="match status" value="1"/>
</dbReference>
<dbReference type="RefSeq" id="WP_235224290.1">
    <property type="nucleotide sequence ID" value="NZ_JAKGAQ010000001.1"/>
</dbReference>
<comment type="caution">
    <text evidence="2">The sequence shown here is derived from an EMBL/GenBank/DDBJ whole genome shotgun (WGS) entry which is preliminary data.</text>
</comment>
<accession>A0ABS9CSL3</accession>
<gene>
    <name evidence="2" type="ORF">L0664_03785</name>
</gene>
<name>A0ABS9CSL3_9RHOB</name>
<proteinExistence type="predicted"/>
<evidence type="ECO:0000313" key="2">
    <source>
        <dbReference type="EMBL" id="MCF2870178.1"/>
    </source>
</evidence>
<dbReference type="EMBL" id="JAKGAQ010000001">
    <property type="protein sequence ID" value="MCF2870178.1"/>
    <property type="molecule type" value="Genomic_DNA"/>
</dbReference>
<reference evidence="2 3" key="1">
    <citation type="submission" date="2022-01" db="EMBL/GenBank/DDBJ databases">
        <title>Octadecabacter sp. nov., isolated from a marine alga.</title>
        <authorList>
            <person name="Jin M.S."/>
            <person name="Kim H.M."/>
            <person name="Han D.M."/>
            <person name="Jung J.J."/>
            <person name="Jeon C.O."/>
        </authorList>
    </citation>
    <scope>NUCLEOTIDE SEQUENCE [LARGE SCALE GENOMIC DNA]</scope>
    <source>
        <strain evidence="2 3">G9-8</strain>
    </source>
</reference>
<keyword evidence="3" id="KW-1185">Reference proteome</keyword>
<dbReference type="InterPro" id="IPR014922">
    <property type="entry name" value="YdhG-like"/>
</dbReference>
<dbReference type="Pfam" id="PF08818">
    <property type="entry name" value="DUF1801"/>
    <property type="match status" value="1"/>
</dbReference>